<dbReference type="HOGENOM" id="CLU_1138376_0_0_1"/>
<reference evidence="3" key="2">
    <citation type="submission" date="2015-01" db="EMBL/GenBank/DDBJ databases">
        <title>Evolutionary Origins and Diversification of the Mycorrhizal Mutualists.</title>
        <authorList>
            <consortium name="DOE Joint Genome Institute"/>
            <consortium name="Mycorrhizal Genomics Consortium"/>
            <person name="Kohler A."/>
            <person name="Kuo A."/>
            <person name="Nagy L.G."/>
            <person name="Floudas D."/>
            <person name="Copeland A."/>
            <person name="Barry K.W."/>
            <person name="Cichocki N."/>
            <person name="Veneault-Fourrey C."/>
            <person name="LaButti K."/>
            <person name="Lindquist E.A."/>
            <person name="Lipzen A."/>
            <person name="Lundell T."/>
            <person name="Morin E."/>
            <person name="Murat C."/>
            <person name="Riley R."/>
            <person name="Ohm R."/>
            <person name="Sun H."/>
            <person name="Tunlid A."/>
            <person name="Henrissat B."/>
            <person name="Grigoriev I.V."/>
            <person name="Hibbett D.S."/>
            <person name="Martin F."/>
        </authorList>
    </citation>
    <scope>NUCLEOTIDE SEQUENCE [LARGE SCALE GENOMIC DNA]</scope>
    <source>
        <strain evidence="3">F 1598</strain>
    </source>
</reference>
<dbReference type="AlphaFoldDB" id="A0A0C3G6E9"/>
<evidence type="ECO:0000313" key="2">
    <source>
        <dbReference type="EMBL" id="KIM87389.1"/>
    </source>
</evidence>
<gene>
    <name evidence="2" type="ORF">PILCRDRAFT_274786</name>
</gene>
<reference evidence="2 3" key="1">
    <citation type="submission" date="2014-04" db="EMBL/GenBank/DDBJ databases">
        <authorList>
            <consortium name="DOE Joint Genome Institute"/>
            <person name="Kuo A."/>
            <person name="Tarkka M."/>
            <person name="Buscot F."/>
            <person name="Kohler A."/>
            <person name="Nagy L.G."/>
            <person name="Floudas D."/>
            <person name="Copeland A."/>
            <person name="Barry K.W."/>
            <person name="Cichocki N."/>
            <person name="Veneault-Fourrey C."/>
            <person name="LaButti K."/>
            <person name="Lindquist E.A."/>
            <person name="Lipzen A."/>
            <person name="Lundell T."/>
            <person name="Morin E."/>
            <person name="Murat C."/>
            <person name="Sun H."/>
            <person name="Tunlid A."/>
            <person name="Henrissat B."/>
            <person name="Grigoriev I.V."/>
            <person name="Hibbett D.S."/>
            <person name="Martin F."/>
            <person name="Nordberg H.P."/>
            <person name="Cantor M.N."/>
            <person name="Hua S.X."/>
        </authorList>
    </citation>
    <scope>NUCLEOTIDE SEQUENCE [LARGE SCALE GENOMIC DNA]</scope>
    <source>
        <strain evidence="2 3">F 1598</strain>
    </source>
</reference>
<feature type="transmembrane region" description="Helical" evidence="1">
    <location>
        <begin position="209"/>
        <end position="225"/>
    </location>
</feature>
<sequence>MCKPDCNQDDSVIVYLTSGPTKLSPWQSSLPVDKQIACEGSTGMPLFRIASSRMVHHFPQCGGSKPRREKKRKNSGIVIVAVKRGGGPLHQVPLCNARGHTCCVPMIEEMWSLVQTDNDLYIFHLLRHIVPERCWWVSTPTDYSGPPRNLLRLPRIIDYLQTCKGRERDDRDPGCYFSERPRGGYKPRREKSNSGIEEGNILEDIDVSGWFRGLAIFIFLIYYILRHIVPVNESFHSQHLAEKK</sequence>
<keyword evidence="1" id="KW-1133">Transmembrane helix</keyword>
<evidence type="ECO:0000313" key="3">
    <source>
        <dbReference type="Proteomes" id="UP000054166"/>
    </source>
</evidence>
<keyword evidence="1" id="KW-0472">Membrane</keyword>
<protein>
    <submittedName>
        <fullName evidence="2">Uncharacterized protein</fullName>
    </submittedName>
</protein>
<organism evidence="2 3">
    <name type="scientific">Piloderma croceum (strain F 1598)</name>
    <dbReference type="NCBI Taxonomy" id="765440"/>
    <lineage>
        <taxon>Eukaryota</taxon>
        <taxon>Fungi</taxon>
        <taxon>Dikarya</taxon>
        <taxon>Basidiomycota</taxon>
        <taxon>Agaricomycotina</taxon>
        <taxon>Agaricomycetes</taxon>
        <taxon>Agaricomycetidae</taxon>
        <taxon>Atheliales</taxon>
        <taxon>Atheliaceae</taxon>
        <taxon>Piloderma</taxon>
    </lineage>
</organism>
<dbReference type="EMBL" id="KN832979">
    <property type="protein sequence ID" value="KIM87389.1"/>
    <property type="molecule type" value="Genomic_DNA"/>
</dbReference>
<keyword evidence="1" id="KW-0812">Transmembrane</keyword>
<evidence type="ECO:0000256" key="1">
    <source>
        <dbReference type="SAM" id="Phobius"/>
    </source>
</evidence>
<dbReference type="InParanoid" id="A0A0C3G6E9"/>
<dbReference type="Proteomes" id="UP000054166">
    <property type="component" value="Unassembled WGS sequence"/>
</dbReference>
<accession>A0A0C3G6E9</accession>
<name>A0A0C3G6E9_PILCF</name>
<proteinExistence type="predicted"/>
<keyword evidence="3" id="KW-1185">Reference proteome</keyword>